<dbReference type="Gene3D" id="3.30.70.270">
    <property type="match status" value="1"/>
</dbReference>
<dbReference type="SMART" id="SM00267">
    <property type="entry name" value="GGDEF"/>
    <property type="match status" value="1"/>
</dbReference>
<dbReference type="FunFam" id="3.30.70.270:FF:000001">
    <property type="entry name" value="Diguanylate cyclase domain protein"/>
    <property type="match status" value="1"/>
</dbReference>
<evidence type="ECO:0000256" key="1">
    <source>
        <dbReference type="ARBA" id="ARBA00012528"/>
    </source>
</evidence>
<dbReference type="KEGG" id="rpc:RPC_3523"/>
<dbReference type="InterPro" id="IPR029787">
    <property type="entry name" value="Nucleotide_cyclase"/>
</dbReference>
<dbReference type="SUPFAM" id="SSF55073">
    <property type="entry name" value="Nucleotide cyclase"/>
    <property type="match status" value="1"/>
</dbReference>
<dbReference type="Pfam" id="PF00990">
    <property type="entry name" value="GGDEF"/>
    <property type="match status" value="1"/>
</dbReference>
<dbReference type="InterPro" id="IPR003660">
    <property type="entry name" value="HAMP_dom"/>
</dbReference>
<proteinExistence type="predicted"/>
<dbReference type="PROSITE" id="PS50887">
    <property type="entry name" value="GGDEF"/>
    <property type="match status" value="1"/>
</dbReference>
<dbReference type="GO" id="GO:0016020">
    <property type="term" value="C:membrane"/>
    <property type="evidence" value="ECO:0007669"/>
    <property type="project" value="InterPro"/>
</dbReference>
<evidence type="ECO:0000256" key="3">
    <source>
        <dbReference type="SAM" id="Phobius"/>
    </source>
</evidence>
<keyword evidence="3" id="KW-0812">Transmembrane</keyword>
<feature type="domain" description="HAMP" evidence="4">
    <location>
        <begin position="225"/>
        <end position="268"/>
    </location>
</feature>
<dbReference type="CDD" id="cd01949">
    <property type="entry name" value="GGDEF"/>
    <property type="match status" value="1"/>
</dbReference>
<gene>
    <name evidence="6" type="ordered locus">RPC_3523</name>
</gene>
<organism evidence="6">
    <name type="scientific">Rhodopseudomonas palustris (strain BisB18)</name>
    <dbReference type="NCBI Taxonomy" id="316056"/>
    <lineage>
        <taxon>Bacteria</taxon>
        <taxon>Pseudomonadati</taxon>
        <taxon>Pseudomonadota</taxon>
        <taxon>Alphaproteobacteria</taxon>
        <taxon>Hyphomicrobiales</taxon>
        <taxon>Nitrobacteraceae</taxon>
        <taxon>Rhodopseudomonas</taxon>
    </lineage>
</organism>
<dbReference type="eggNOG" id="COG3706">
    <property type="taxonomic scope" value="Bacteria"/>
</dbReference>
<dbReference type="STRING" id="316056.RPC_3523"/>
<comment type="catalytic activity">
    <reaction evidence="2">
        <text>2 GTP = 3',3'-c-di-GMP + 2 diphosphate</text>
        <dbReference type="Rhea" id="RHEA:24898"/>
        <dbReference type="ChEBI" id="CHEBI:33019"/>
        <dbReference type="ChEBI" id="CHEBI:37565"/>
        <dbReference type="ChEBI" id="CHEBI:58805"/>
        <dbReference type="EC" id="2.7.7.65"/>
    </reaction>
</comment>
<evidence type="ECO:0000313" key="6">
    <source>
        <dbReference type="EMBL" id="ABD89062.1"/>
    </source>
</evidence>
<dbReference type="Pfam" id="PF12729">
    <property type="entry name" value="4HB_MCP_1"/>
    <property type="match status" value="1"/>
</dbReference>
<dbReference type="RefSeq" id="WP_011473949.1">
    <property type="nucleotide sequence ID" value="NC_007925.1"/>
</dbReference>
<dbReference type="EMBL" id="CP000301">
    <property type="protein sequence ID" value="ABD89062.1"/>
    <property type="molecule type" value="Genomic_DNA"/>
</dbReference>
<name>Q210X4_RHOPB</name>
<dbReference type="OrthoDB" id="9814202at2"/>
<dbReference type="HOGENOM" id="CLU_597010_0_0_5"/>
<accession>Q210X4</accession>
<dbReference type="SUPFAM" id="SSF158472">
    <property type="entry name" value="HAMP domain-like"/>
    <property type="match status" value="1"/>
</dbReference>
<dbReference type="GO" id="GO:0052621">
    <property type="term" value="F:diguanylate cyclase activity"/>
    <property type="evidence" value="ECO:0007669"/>
    <property type="project" value="UniProtKB-EC"/>
</dbReference>
<dbReference type="InterPro" id="IPR050469">
    <property type="entry name" value="Diguanylate_Cyclase"/>
</dbReference>
<dbReference type="InterPro" id="IPR000160">
    <property type="entry name" value="GGDEF_dom"/>
</dbReference>
<dbReference type="NCBIfam" id="TIGR00254">
    <property type="entry name" value="GGDEF"/>
    <property type="match status" value="1"/>
</dbReference>
<feature type="transmembrane region" description="Helical" evidence="3">
    <location>
        <begin position="12"/>
        <end position="32"/>
    </location>
</feature>
<dbReference type="PANTHER" id="PTHR45138">
    <property type="entry name" value="REGULATORY COMPONENTS OF SENSORY TRANSDUCTION SYSTEM"/>
    <property type="match status" value="1"/>
</dbReference>
<keyword evidence="3" id="KW-1133">Transmembrane helix</keyword>
<dbReference type="Gene3D" id="6.10.340.10">
    <property type="match status" value="1"/>
</dbReference>
<reference evidence="6" key="1">
    <citation type="submission" date="2006-03" db="EMBL/GenBank/DDBJ databases">
        <title>Complete sequence of Rhodopseudomonas palustris BisB18.</title>
        <authorList>
            <consortium name="US DOE Joint Genome Institute"/>
            <person name="Copeland A."/>
            <person name="Lucas S."/>
            <person name="Lapidus A."/>
            <person name="Barry K."/>
            <person name="Detter J.C."/>
            <person name="Glavina del Rio T."/>
            <person name="Hammon N."/>
            <person name="Israni S."/>
            <person name="Dalin E."/>
            <person name="Tice H."/>
            <person name="Pitluck S."/>
            <person name="Chain P."/>
            <person name="Malfatti S."/>
            <person name="Shin M."/>
            <person name="Vergez L."/>
            <person name="Schmutz J."/>
            <person name="Larimer F."/>
            <person name="Land M."/>
            <person name="Hauser L."/>
            <person name="Pelletier D.A."/>
            <person name="Kyrpides N."/>
            <person name="Anderson I."/>
            <person name="Oda Y."/>
            <person name="Harwood C.S."/>
            <person name="Richardson P."/>
        </authorList>
    </citation>
    <scope>NUCLEOTIDE SEQUENCE [LARGE SCALE GENOMIC DNA]</scope>
    <source>
        <strain evidence="6">BisB18</strain>
    </source>
</reference>
<dbReference type="SMART" id="SM00304">
    <property type="entry name" value="HAMP"/>
    <property type="match status" value="1"/>
</dbReference>
<dbReference type="InterPro" id="IPR043128">
    <property type="entry name" value="Rev_trsase/Diguanyl_cyclase"/>
</dbReference>
<dbReference type="PROSITE" id="PS50885">
    <property type="entry name" value="HAMP"/>
    <property type="match status" value="1"/>
</dbReference>
<evidence type="ECO:0000256" key="2">
    <source>
        <dbReference type="ARBA" id="ARBA00034247"/>
    </source>
</evidence>
<dbReference type="GO" id="GO:0007165">
    <property type="term" value="P:signal transduction"/>
    <property type="evidence" value="ECO:0007669"/>
    <property type="project" value="InterPro"/>
</dbReference>
<evidence type="ECO:0000259" key="4">
    <source>
        <dbReference type="PROSITE" id="PS50885"/>
    </source>
</evidence>
<dbReference type="CDD" id="cd06225">
    <property type="entry name" value="HAMP"/>
    <property type="match status" value="1"/>
</dbReference>
<sequence length="452" mass="48642">MHLSQLSISTKITAVITFLIFSMAGIGLVGLLKMRAINADAAAIQRIWLPSVRALGELRSNVIVCRNIIRQHQLSDTVEAKQAAEVLLDAAVKTNDEARISYEALLGSPTERVLYAEWVKTWEAYLQGARQVLTLSRNSGGIASLETRKLNMDTVGPIGDRADEILKKSIDFNNQGADAAGQEAVKSYQSAVVSLATFLTIAVVIGGVAGIYIVRHVGSAIASNVTTMHELAAGHLDVVVPHQGENNEIGTMADALQHFKLALIAKKADDDDAAAELRDRARRLAVLATTDRLTGLYNRLKFDEALVAEIARAERFRMPFSLVIYDVDHFKVVNDAFGHPIGDSVLAGLSDVVSSQLRATDTLARWGGEEFAILVTGSDGCFVAEKLRTAIAGVSFDRVGGVTCSFGVTEYLEGDTPEIMVARADAALYQAKVKGRNRVELYASPESVSSAA</sequence>
<protein>
    <recommendedName>
        <fullName evidence="1">diguanylate cyclase</fullName>
        <ecNumber evidence="1">2.7.7.65</ecNumber>
    </recommendedName>
</protein>
<dbReference type="EC" id="2.7.7.65" evidence="1"/>
<dbReference type="AlphaFoldDB" id="Q210X4"/>
<dbReference type="InterPro" id="IPR024478">
    <property type="entry name" value="HlyB_4HB_MCP"/>
</dbReference>
<feature type="domain" description="GGDEF" evidence="5">
    <location>
        <begin position="318"/>
        <end position="444"/>
    </location>
</feature>
<keyword evidence="3" id="KW-0472">Membrane</keyword>
<dbReference type="PANTHER" id="PTHR45138:SF9">
    <property type="entry name" value="DIGUANYLATE CYCLASE DGCM-RELATED"/>
    <property type="match status" value="1"/>
</dbReference>
<evidence type="ECO:0000259" key="5">
    <source>
        <dbReference type="PROSITE" id="PS50887"/>
    </source>
</evidence>
<dbReference type="eggNOG" id="COG0840">
    <property type="taxonomic scope" value="Bacteria"/>
</dbReference>
<feature type="transmembrane region" description="Helical" evidence="3">
    <location>
        <begin position="192"/>
        <end position="214"/>
    </location>
</feature>